<dbReference type="PANTHER" id="PTHR36221:SF1">
    <property type="entry name" value="DUF742 DOMAIN-CONTAINING PROTEIN"/>
    <property type="match status" value="1"/>
</dbReference>
<dbReference type="AlphaFoldDB" id="A0A9P2T946"/>
<proteinExistence type="predicted"/>
<dbReference type="RefSeq" id="WP_011292467.1">
    <property type="nucleotide sequence ID" value="NZ_AOSG01000057.1"/>
</dbReference>
<sequence length="117" mass="12262">MTGLSTSDPGRLLRPFALALKDSDDTALVLDLASMVVAVHPPEEGYETAPEQEKILRLCAVPHSVAEIAAALDIPPSLARLLVSDMVAEGALRVGATPDPRPTDSLLQAVLEGLQAL</sequence>
<dbReference type="EMBL" id="AOSG01000057">
    <property type="protein sequence ID" value="EOR70899.1"/>
    <property type="molecule type" value="Genomic_DNA"/>
</dbReference>
<name>A0A9P2T946_THEFU</name>
<comment type="caution">
    <text evidence="1">The sequence shown here is derived from an EMBL/GenBank/DDBJ whole genome shotgun (WGS) entry which is preliminary data.</text>
</comment>
<keyword evidence="2" id="KW-1185">Reference proteome</keyword>
<dbReference type="PANTHER" id="PTHR36221">
    <property type="entry name" value="DUF742 DOMAIN-CONTAINING PROTEIN"/>
    <property type="match status" value="1"/>
</dbReference>
<evidence type="ECO:0000313" key="1">
    <source>
        <dbReference type="EMBL" id="EOR70899.1"/>
    </source>
</evidence>
<gene>
    <name evidence="1" type="ORF">TM51_10513</name>
</gene>
<dbReference type="InterPro" id="IPR007995">
    <property type="entry name" value="DUF742"/>
</dbReference>
<protein>
    <recommendedName>
        <fullName evidence="3">DUF742 domain-containing protein</fullName>
    </recommendedName>
</protein>
<dbReference type="SMR" id="A0A9P2T946"/>
<evidence type="ECO:0008006" key="3">
    <source>
        <dbReference type="Google" id="ProtNLM"/>
    </source>
</evidence>
<evidence type="ECO:0000313" key="2">
    <source>
        <dbReference type="Proteomes" id="UP000014184"/>
    </source>
</evidence>
<dbReference type="Pfam" id="PF05331">
    <property type="entry name" value="DUF742"/>
    <property type="match status" value="1"/>
</dbReference>
<accession>A0A9P2T946</accession>
<reference evidence="1 2" key="1">
    <citation type="journal article" date="2013" name="Genome Announc.">
        <title>Draft Genome Sequence of the Lignocellulose Decomposer Thermobifida fusca Strain TM51.</title>
        <authorList>
            <person name="Toth A."/>
            <person name="Barna T."/>
            <person name="Nagy I."/>
            <person name="Horvath B."/>
            <person name="Nagy I."/>
            <person name="Tancsics A."/>
            <person name="Kriszt B."/>
            <person name="Baka E."/>
            <person name="Fekete C."/>
            <person name="Kukolya J."/>
        </authorList>
    </citation>
    <scope>NUCLEOTIDE SEQUENCE [LARGE SCALE GENOMIC DNA]</scope>
    <source>
        <strain evidence="1 2">TM51</strain>
    </source>
</reference>
<organism evidence="1 2">
    <name type="scientific">Thermobifida fusca TM51</name>
    <dbReference type="NCBI Taxonomy" id="1169414"/>
    <lineage>
        <taxon>Bacteria</taxon>
        <taxon>Bacillati</taxon>
        <taxon>Actinomycetota</taxon>
        <taxon>Actinomycetes</taxon>
        <taxon>Streptosporangiales</taxon>
        <taxon>Nocardiopsidaceae</taxon>
        <taxon>Thermobifida</taxon>
    </lineage>
</organism>
<dbReference type="Proteomes" id="UP000014184">
    <property type="component" value="Unassembled WGS sequence"/>
</dbReference>